<evidence type="ECO:0000313" key="1">
    <source>
        <dbReference type="EMBL" id="MBB3994225.1"/>
    </source>
</evidence>
<sequence length="133" mass="15381">MMYLEFGSKHDAIGHMEGFDVDELDPMSFLRNKFPHVFQALDTFLEENRGPEICDSRTLTLITTIFVYYSGKQTDKVVKGPRKISKGFNAEINLWRQDMFDGSVQRHSQEILSVLNKQHADNISRVKARIETL</sequence>
<dbReference type="AlphaFoldDB" id="A0A7W6E3X1"/>
<organism evidence="1 2">
    <name type="scientific">Sulfitobacter undariae</name>
    <dbReference type="NCBI Taxonomy" id="1563671"/>
    <lineage>
        <taxon>Bacteria</taxon>
        <taxon>Pseudomonadati</taxon>
        <taxon>Pseudomonadota</taxon>
        <taxon>Alphaproteobacteria</taxon>
        <taxon>Rhodobacterales</taxon>
        <taxon>Roseobacteraceae</taxon>
        <taxon>Sulfitobacter</taxon>
    </lineage>
</organism>
<dbReference type="Proteomes" id="UP000530268">
    <property type="component" value="Unassembled WGS sequence"/>
</dbReference>
<dbReference type="EMBL" id="JACIEI010000004">
    <property type="protein sequence ID" value="MBB3994225.1"/>
    <property type="molecule type" value="Genomic_DNA"/>
</dbReference>
<protein>
    <submittedName>
        <fullName evidence="1">Uncharacterized protein</fullName>
    </submittedName>
</protein>
<reference evidence="1 2" key="1">
    <citation type="submission" date="2020-08" db="EMBL/GenBank/DDBJ databases">
        <title>Genomic Encyclopedia of Type Strains, Phase IV (KMG-IV): sequencing the most valuable type-strain genomes for metagenomic binning, comparative biology and taxonomic classification.</title>
        <authorList>
            <person name="Goeker M."/>
        </authorList>
    </citation>
    <scope>NUCLEOTIDE SEQUENCE [LARGE SCALE GENOMIC DNA]</scope>
    <source>
        <strain evidence="1 2">DSM 102234</strain>
    </source>
</reference>
<accession>A0A7W6E3X1</accession>
<comment type="caution">
    <text evidence="1">The sequence shown here is derived from an EMBL/GenBank/DDBJ whole genome shotgun (WGS) entry which is preliminary data.</text>
</comment>
<dbReference type="RefSeq" id="WP_184565035.1">
    <property type="nucleotide sequence ID" value="NZ_JACIEI010000004.1"/>
</dbReference>
<proteinExistence type="predicted"/>
<gene>
    <name evidence="1" type="ORF">GGR95_001866</name>
</gene>
<keyword evidence="2" id="KW-1185">Reference proteome</keyword>
<evidence type="ECO:0000313" key="2">
    <source>
        <dbReference type="Proteomes" id="UP000530268"/>
    </source>
</evidence>
<name>A0A7W6E3X1_9RHOB</name>